<feature type="signal peptide" evidence="1">
    <location>
        <begin position="1"/>
        <end position="24"/>
    </location>
</feature>
<feature type="chain" id="PRO_5046209709" evidence="1">
    <location>
        <begin position="25"/>
        <end position="275"/>
    </location>
</feature>
<keyword evidence="3" id="KW-1185">Reference proteome</keyword>
<dbReference type="Proteomes" id="UP000199242">
    <property type="component" value="Unassembled WGS sequence"/>
</dbReference>
<evidence type="ECO:0000256" key="1">
    <source>
        <dbReference type="SAM" id="SignalP"/>
    </source>
</evidence>
<gene>
    <name evidence="2" type="ORF">SAMN05216273_11716</name>
</gene>
<accession>A0ABY0R034</accession>
<evidence type="ECO:0000313" key="2">
    <source>
        <dbReference type="EMBL" id="SDM20681.1"/>
    </source>
</evidence>
<dbReference type="PROSITE" id="PS51257">
    <property type="entry name" value="PROKAR_LIPOPROTEIN"/>
    <property type="match status" value="1"/>
</dbReference>
<proteinExistence type="predicted"/>
<sequence length="275" mass="31787">MRKLFKLVIIMLLLVFICTSQSCAVTSRNNKSADTKLIFSPSLEKIPSKLANAMKKDFDICSYKVLQQIVTSHTKDYHITKEQFKKIYDNFPEKSNILKIHFIQYQKDQNYSKDYPELLPFDKQLYIIYSYNEDSDKYYGIFSLEDAIEIAPKDFVLMKNDYNINIKKEIAKSNCVSEEKQTNYVNIKKDEIKKYLDDIEKFELYSGVKGQIVKFILSTVSNDDTYNGAKIANQGMSGQLTLITDTWAKNTSSSRIAELSDYDLNTLCPSNCDAR</sequence>
<organism evidence="2 3">
    <name type="scientific">Chryseobacterium taihuense</name>
    <dbReference type="NCBI Taxonomy" id="1141221"/>
    <lineage>
        <taxon>Bacteria</taxon>
        <taxon>Pseudomonadati</taxon>
        <taxon>Bacteroidota</taxon>
        <taxon>Flavobacteriia</taxon>
        <taxon>Flavobacteriales</taxon>
        <taxon>Weeksellaceae</taxon>
        <taxon>Chryseobacterium group</taxon>
        <taxon>Chryseobacterium</taxon>
    </lineage>
</organism>
<evidence type="ECO:0000313" key="3">
    <source>
        <dbReference type="Proteomes" id="UP000199242"/>
    </source>
</evidence>
<comment type="caution">
    <text evidence="2">The sequence shown here is derived from an EMBL/GenBank/DDBJ whole genome shotgun (WGS) entry which is preliminary data.</text>
</comment>
<protein>
    <submittedName>
        <fullName evidence="2">Uncharacterized protein</fullName>
    </submittedName>
</protein>
<dbReference type="EMBL" id="FNHD01000017">
    <property type="protein sequence ID" value="SDM20681.1"/>
    <property type="molecule type" value="Genomic_DNA"/>
</dbReference>
<name>A0ABY0R034_9FLAO</name>
<reference evidence="2 3" key="1">
    <citation type="submission" date="2016-10" db="EMBL/GenBank/DDBJ databases">
        <authorList>
            <person name="Varghese N."/>
            <person name="Submissions S."/>
        </authorList>
    </citation>
    <scope>NUCLEOTIDE SEQUENCE [LARGE SCALE GENOMIC DNA]</scope>
    <source>
        <strain evidence="2 3">CGMCC 1.10941</strain>
    </source>
</reference>
<keyword evidence="1" id="KW-0732">Signal</keyword>